<comment type="catalytic activity">
    <reaction evidence="1">
        <text>ATP + protein L-histidine = ADP + protein N-phospho-L-histidine.</text>
        <dbReference type="EC" id="2.7.13.3"/>
    </reaction>
</comment>
<dbReference type="EC" id="2.7.13.3" evidence="2"/>
<keyword evidence="4" id="KW-1133">Transmembrane helix</keyword>
<evidence type="ECO:0000259" key="5">
    <source>
        <dbReference type="PROSITE" id="PS50109"/>
    </source>
</evidence>
<dbReference type="Proteomes" id="UP000231962">
    <property type="component" value="Unassembled WGS sequence"/>
</dbReference>
<dbReference type="InterPro" id="IPR036890">
    <property type="entry name" value="HATPase_C_sf"/>
</dbReference>
<evidence type="ECO:0000256" key="3">
    <source>
        <dbReference type="ARBA" id="ARBA00022553"/>
    </source>
</evidence>
<accession>A0A2M9ZJH4</accession>
<dbReference type="InterPro" id="IPR005467">
    <property type="entry name" value="His_kinase_dom"/>
</dbReference>
<dbReference type="InterPro" id="IPR004358">
    <property type="entry name" value="Sig_transdc_His_kin-like_C"/>
</dbReference>
<sequence length="605" mass="68192">MLARTFPSSILRKMRITYSIVLCLLLFSCRVPDSLVSVHGEFTDLSGRKIQIPAGQIQPNADFPTITLSIPVSEEWKSLLQSGAPLSIYSGKISGRAAFYLDGNLIGKVGEEFKSGHARFFLSSLPSFKSDQIPQNFRIELSKSEDFPLEIKGPIYVGKSDDLYRWHFTEQFIDVSLCSLFLLIAFCYIFLYVRRPVHRHNLLFGLFMLFAAVYWFMRMDLRESIFGGEVILRLKIEYATLFLTAPLLTLSLENLYSVRTHIAGKIQLAICSFLAIGAVLLEPKWMFLALTIWEALAVPAILYTIYLNIKAMLEKEKTAFLIGPAVLVLIAFCFYDILNDFFHQPQEQISKFAFLFFAISLSLAFLEHTTSLEKNIENLLHFTQSVSGTSYSIDRHIEVGKFACYMIHDLKNDLSTIGYLCEALNPNDSKKNAWISETILEQVHSLRNKTTDILDFVNGTYSIKKKEVPILDFLIKIRESLLPAVQKAGHAFTIDCPYENETVVIDETSLERALKNLIYNSLSAMEKGGTVQLSFRKEKDALVFVVSDNGPGFPADWQDVNLRQGIEGHGLGLRITKSIVEGHQGKLECSSSQGGGTRFEITIPA</sequence>
<dbReference type="AlphaFoldDB" id="A0A2M9ZJH4"/>
<dbReference type="Pfam" id="PF02518">
    <property type="entry name" value="HATPase_c"/>
    <property type="match status" value="1"/>
</dbReference>
<evidence type="ECO:0000256" key="4">
    <source>
        <dbReference type="SAM" id="Phobius"/>
    </source>
</evidence>
<name>A0A2M9ZJH4_9LEPT</name>
<feature type="transmembrane region" description="Helical" evidence="4">
    <location>
        <begin position="172"/>
        <end position="193"/>
    </location>
</feature>
<dbReference type="EMBL" id="NPDY01000015">
    <property type="protein sequence ID" value="PJZ68868.1"/>
    <property type="molecule type" value="Genomic_DNA"/>
</dbReference>
<dbReference type="CDD" id="cd00075">
    <property type="entry name" value="HATPase"/>
    <property type="match status" value="1"/>
</dbReference>
<gene>
    <name evidence="6" type="ORF">CH360_14230</name>
    <name evidence="7" type="ORF">CH373_15770</name>
</gene>
<reference evidence="8 9" key="1">
    <citation type="submission" date="2017-07" db="EMBL/GenBank/DDBJ databases">
        <title>Leptospira spp. isolated from tropical soils.</title>
        <authorList>
            <person name="Thibeaux R."/>
            <person name="Iraola G."/>
            <person name="Ferres I."/>
            <person name="Bierque E."/>
            <person name="Girault D."/>
            <person name="Soupe-Gilbert M.-E."/>
            <person name="Picardeau M."/>
            <person name="Goarant C."/>
        </authorList>
    </citation>
    <scope>NUCLEOTIDE SEQUENCE [LARGE SCALE GENOMIC DNA]</scope>
    <source>
        <strain evidence="7 9">FH1-B-B1</strain>
        <strain evidence="6 8">FH1-B-C1</strain>
    </source>
</reference>
<dbReference type="Proteomes" id="UP000231990">
    <property type="component" value="Unassembled WGS sequence"/>
</dbReference>
<evidence type="ECO:0000256" key="2">
    <source>
        <dbReference type="ARBA" id="ARBA00012438"/>
    </source>
</evidence>
<evidence type="ECO:0000313" key="9">
    <source>
        <dbReference type="Proteomes" id="UP000231990"/>
    </source>
</evidence>
<dbReference type="InterPro" id="IPR011623">
    <property type="entry name" value="7TMR_DISM_rcpt_extracell_dom1"/>
</dbReference>
<dbReference type="PROSITE" id="PS51257">
    <property type="entry name" value="PROKAR_LIPOPROTEIN"/>
    <property type="match status" value="1"/>
</dbReference>
<feature type="transmembrane region" description="Helical" evidence="4">
    <location>
        <begin position="349"/>
        <end position="366"/>
    </location>
</feature>
<dbReference type="PROSITE" id="PS50109">
    <property type="entry name" value="HIS_KIN"/>
    <property type="match status" value="1"/>
</dbReference>
<feature type="transmembrane region" description="Helical" evidence="4">
    <location>
        <begin position="318"/>
        <end position="337"/>
    </location>
</feature>
<evidence type="ECO:0000256" key="1">
    <source>
        <dbReference type="ARBA" id="ARBA00000085"/>
    </source>
</evidence>
<protein>
    <recommendedName>
        <fullName evidence="2">histidine kinase</fullName>
        <ecNumber evidence="2">2.7.13.3</ecNumber>
    </recommendedName>
</protein>
<feature type="transmembrane region" description="Helical" evidence="4">
    <location>
        <begin position="236"/>
        <end position="255"/>
    </location>
</feature>
<feature type="transmembrane region" description="Helical" evidence="4">
    <location>
        <begin position="262"/>
        <end position="281"/>
    </location>
</feature>
<dbReference type="PRINTS" id="PR00344">
    <property type="entry name" value="BCTRLSENSOR"/>
</dbReference>
<dbReference type="Gene3D" id="3.30.565.10">
    <property type="entry name" value="Histidine kinase-like ATPase, C-terminal domain"/>
    <property type="match status" value="1"/>
</dbReference>
<evidence type="ECO:0000313" key="8">
    <source>
        <dbReference type="Proteomes" id="UP000231962"/>
    </source>
</evidence>
<dbReference type="InterPro" id="IPR003594">
    <property type="entry name" value="HATPase_dom"/>
</dbReference>
<organism evidence="7 9">
    <name type="scientific">Leptospira perolatii</name>
    <dbReference type="NCBI Taxonomy" id="2023191"/>
    <lineage>
        <taxon>Bacteria</taxon>
        <taxon>Pseudomonadati</taxon>
        <taxon>Spirochaetota</taxon>
        <taxon>Spirochaetia</taxon>
        <taxon>Leptospirales</taxon>
        <taxon>Leptospiraceae</taxon>
        <taxon>Leptospira</taxon>
    </lineage>
</organism>
<feature type="transmembrane region" description="Helical" evidence="4">
    <location>
        <begin position="200"/>
        <end position="216"/>
    </location>
</feature>
<comment type="caution">
    <text evidence="7">The sequence shown here is derived from an EMBL/GenBank/DDBJ whole genome shotgun (WGS) entry which is preliminary data.</text>
</comment>
<feature type="domain" description="Histidine kinase" evidence="5">
    <location>
        <begin position="405"/>
        <end position="605"/>
    </location>
</feature>
<dbReference type="PANTHER" id="PTHR43547">
    <property type="entry name" value="TWO-COMPONENT HISTIDINE KINASE"/>
    <property type="match status" value="1"/>
</dbReference>
<keyword evidence="8" id="KW-1185">Reference proteome</keyword>
<feature type="transmembrane region" description="Helical" evidence="4">
    <location>
        <begin position="287"/>
        <end position="306"/>
    </location>
</feature>
<dbReference type="GO" id="GO:0000155">
    <property type="term" value="F:phosphorelay sensor kinase activity"/>
    <property type="evidence" value="ECO:0007669"/>
    <property type="project" value="TreeGrafter"/>
</dbReference>
<dbReference type="SMART" id="SM00387">
    <property type="entry name" value="HATPase_c"/>
    <property type="match status" value="1"/>
</dbReference>
<dbReference type="EMBL" id="NPDZ01000012">
    <property type="protein sequence ID" value="PJZ72199.1"/>
    <property type="molecule type" value="Genomic_DNA"/>
</dbReference>
<dbReference type="Pfam" id="PF07695">
    <property type="entry name" value="7TMR-DISM_7TM"/>
    <property type="match status" value="1"/>
</dbReference>
<keyword evidence="3" id="KW-0597">Phosphoprotein</keyword>
<keyword evidence="4" id="KW-0812">Transmembrane</keyword>
<dbReference type="SUPFAM" id="SSF55874">
    <property type="entry name" value="ATPase domain of HSP90 chaperone/DNA topoisomerase II/histidine kinase"/>
    <property type="match status" value="1"/>
</dbReference>
<proteinExistence type="predicted"/>
<evidence type="ECO:0000313" key="6">
    <source>
        <dbReference type="EMBL" id="PJZ68868.1"/>
    </source>
</evidence>
<dbReference type="PANTHER" id="PTHR43547:SF2">
    <property type="entry name" value="HYBRID SIGNAL TRANSDUCTION HISTIDINE KINASE C"/>
    <property type="match status" value="1"/>
</dbReference>
<evidence type="ECO:0000313" key="7">
    <source>
        <dbReference type="EMBL" id="PJZ72199.1"/>
    </source>
</evidence>
<keyword evidence="4" id="KW-0472">Membrane</keyword>